<dbReference type="AlphaFoldDB" id="A0A1H5GU70"/>
<gene>
    <name evidence="1" type="ORF">SAMN04489740_0837</name>
</gene>
<dbReference type="Proteomes" id="UP000182725">
    <property type="component" value="Unassembled WGS sequence"/>
</dbReference>
<accession>A0A1H5GU70</accession>
<protein>
    <submittedName>
        <fullName evidence="1">Uncharacterized protein</fullName>
    </submittedName>
</protein>
<reference evidence="1 2" key="1">
    <citation type="submission" date="2016-10" db="EMBL/GenBank/DDBJ databases">
        <authorList>
            <person name="de Groot N.N."/>
        </authorList>
    </citation>
    <scope>NUCLEOTIDE SEQUENCE [LARGE SCALE GENOMIC DNA]</scope>
    <source>
        <strain evidence="1 2">DSM 22274</strain>
    </source>
</reference>
<dbReference type="EMBL" id="FNTV01000001">
    <property type="protein sequence ID" value="SEE18598.1"/>
    <property type="molecule type" value="Genomic_DNA"/>
</dbReference>
<sequence>MIITAMFENIETGDVETTAVECQNYTAGFEQLKRTQPEGGRLVSVRPER</sequence>
<name>A0A1H5GU70_9MICC</name>
<evidence type="ECO:0000313" key="2">
    <source>
        <dbReference type="Proteomes" id="UP000182725"/>
    </source>
</evidence>
<dbReference type="RefSeq" id="WP_170835414.1">
    <property type="nucleotide sequence ID" value="NZ_FNTV01000001.1"/>
</dbReference>
<proteinExistence type="predicted"/>
<organism evidence="1 2">
    <name type="scientific">Arthrobacter alpinus</name>
    <dbReference type="NCBI Taxonomy" id="656366"/>
    <lineage>
        <taxon>Bacteria</taxon>
        <taxon>Bacillati</taxon>
        <taxon>Actinomycetota</taxon>
        <taxon>Actinomycetes</taxon>
        <taxon>Micrococcales</taxon>
        <taxon>Micrococcaceae</taxon>
        <taxon>Arthrobacter</taxon>
    </lineage>
</organism>
<evidence type="ECO:0000313" key="1">
    <source>
        <dbReference type="EMBL" id="SEE18598.1"/>
    </source>
</evidence>